<evidence type="ECO:0000313" key="1">
    <source>
        <dbReference type="EMBL" id="RRT79220.1"/>
    </source>
</evidence>
<comment type="caution">
    <text evidence="1">The sequence shown here is derived from an EMBL/GenBank/DDBJ whole genome shotgun (WGS) entry which is preliminary data.</text>
</comment>
<dbReference type="Proteomes" id="UP000287651">
    <property type="component" value="Unassembled WGS sequence"/>
</dbReference>
<reference evidence="1 2" key="1">
    <citation type="journal article" date="2014" name="Agronomy (Basel)">
        <title>A Draft Genome Sequence for Ensete ventricosum, the Drought-Tolerant Tree Against Hunger.</title>
        <authorList>
            <person name="Harrison J."/>
            <person name="Moore K.A."/>
            <person name="Paszkiewicz K."/>
            <person name="Jones T."/>
            <person name="Grant M."/>
            <person name="Ambacheew D."/>
            <person name="Muzemil S."/>
            <person name="Studholme D.J."/>
        </authorList>
    </citation>
    <scope>NUCLEOTIDE SEQUENCE [LARGE SCALE GENOMIC DNA]</scope>
</reference>
<organism evidence="1 2">
    <name type="scientific">Ensete ventricosum</name>
    <name type="common">Abyssinian banana</name>
    <name type="synonym">Musa ensete</name>
    <dbReference type="NCBI Taxonomy" id="4639"/>
    <lineage>
        <taxon>Eukaryota</taxon>
        <taxon>Viridiplantae</taxon>
        <taxon>Streptophyta</taxon>
        <taxon>Embryophyta</taxon>
        <taxon>Tracheophyta</taxon>
        <taxon>Spermatophyta</taxon>
        <taxon>Magnoliopsida</taxon>
        <taxon>Liliopsida</taxon>
        <taxon>Zingiberales</taxon>
        <taxon>Musaceae</taxon>
        <taxon>Ensete</taxon>
    </lineage>
</organism>
<protein>
    <submittedName>
        <fullName evidence="1">Uncharacterized protein</fullName>
    </submittedName>
</protein>
<gene>
    <name evidence="1" type="ORF">B296_00000009</name>
</gene>
<evidence type="ECO:0000313" key="2">
    <source>
        <dbReference type="Proteomes" id="UP000287651"/>
    </source>
</evidence>
<dbReference type="AlphaFoldDB" id="A0A427ASK9"/>
<accession>A0A427ASK9</accession>
<name>A0A427ASK9_ENSVE</name>
<dbReference type="EMBL" id="AMZH03001461">
    <property type="protein sequence ID" value="RRT79220.1"/>
    <property type="molecule type" value="Genomic_DNA"/>
</dbReference>
<sequence>MMTPPRGPLFKCSLVSSASTVDSAVGFTSPVSVGANYYSDYSGAPLSTNPAYDLVGLAIRIRLRFRKGFHCLQVLFLALDLCLIEYLRAALPLLNSSAYLPEAFYPAYLPYTAYSLSSTFGLRSFFPLAEDLETIPFLSAPTAATRLLNDYSN</sequence>
<proteinExistence type="predicted"/>